<reference evidence="3" key="1">
    <citation type="journal article" date="2010" name="Science">
        <title>Plasticity of animal genome architecture unmasked by rapid evolution of a pelagic tunicate.</title>
        <authorList>
            <person name="Denoeud F."/>
            <person name="Henriet S."/>
            <person name="Mungpakdee S."/>
            <person name="Aury J.M."/>
            <person name="Da Silva C."/>
            <person name="Brinkmann H."/>
            <person name="Mikhaleva J."/>
            <person name="Olsen L.C."/>
            <person name="Jubin C."/>
            <person name="Canestro C."/>
            <person name="Bouquet J.M."/>
            <person name="Danks G."/>
            <person name="Poulain J."/>
            <person name="Campsteijn C."/>
            <person name="Adamski M."/>
            <person name="Cross I."/>
            <person name="Yadetie F."/>
            <person name="Muffato M."/>
            <person name="Louis A."/>
            <person name="Butcher S."/>
            <person name="Tsagkogeorga G."/>
            <person name="Konrad A."/>
            <person name="Singh S."/>
            <person name="Jensen M.F."/>
            <person name="Cong E.H."/>
            <person name="Eikeseth-Otteraa H."/>
            <person name="Noel B."/>
            <person name="Anthouard V."/>
            <person name="Porcel B.M."/>
            <person name="Kachouri-Lafond R."/>
            <person name="Nishino A."/>
            <person name="Ugolini M."/>
            <person name="Chourrout P."/>
            <person name="Nishida H."/>
            <person name="Aasland R."/>
            <person name="Huzurbazar S."/>
            <person name="Westhof E."/>
            <person name="Delsuc F."/>
            <person name="Lehrach H."/>
            <person name="Reinhardt R."/>
            <person name="Weissenbach J."/>
            <person name="Roy S.W."/>
            <person name="Artiguenave F."/>
            <person name="Postlethwait J.H."/>
            <person name="Manak J.R."/>
            <person name="Thompson E.M."/>
            <person name="Jaillon O."/>
            <person name="Du Pasquier L."/>
            <person name="Boudinot P."/>
            <person name="Liberles D.A."/>
            <person name="Volff J.N."/>
            <person name="Philippe H."/>
            <person name="Lenhard B."/>
            <person name="Roest Crollius H."/>
            <person name="Wincker P."/>
            <person name="Chourrout D."/>
        </authorList>
    </citation>
    <scope>NUCLEOTIDE SEQUENCE [LARGE SCALE GENOMIC DNA]</scope>
</reference>
<dbReference type="EMBL" id="FN654282">
    <property type="protein sequence ID" value="CBY30755.1"/>
    <property type="molecule type" value="Genomic_DNA"/>
</dbReference>
<protein>
    <recommendedName>
        <fullName evidence="2">Phospholipase A2-like central domain-containing protein</fullName>
    </recommendedName>
</protein>
<accession>E4Y507</accession>
<dbReference type="Pfam" id="PF00068">
    <property type="entry name" value="Phospholip_A2_1"/>
    <property type="match status" value="1"/>
</dbReference>
<comment type="similarity">
    <text evidence="1">Belongs to the phospholipase A2 family.</text>
</comment>
<dbReference type="AlphaFoldDB" id="E4Y507"/>
<feature type="domain" description="Phospholipase A2-like central" evidence="2">
    <location>
        <begin position="193"/>
        <end position="334"/>
    </location>
</feature>
<proteinExistence type="inferred from homology"/>
<dbReference type="InterPro" id="IPR016090">
    <property type="entry name" value="PLA2-like_dom"/>
</dbReference>
<dbReference type="InterPro" id="IPR036444">
    <property type="entry name" value="PLipase_A2_dom_sf"/>
</dbReference>
<dbReference type="GO" id="GO:0006644">
    <property type="term" value="P:phospholipid metabolic process"/>
    <property type="evidence" value="ECO:0007669"/>
    <property type="project" value="InterPro"/>
</dbReference>
<dbReference type="CDD" id="cd00618">
    <property type="entry name" value="PLA2_like"/>
    <property type="match status" value="1"/>
</dbReference>
<dbReference type="Gene3D" id="1.20.90.10">
    <property type="entry name" value="Phospholipase A2 domain"/>
    <property type="match status" value="1"/>
</dbReference>
<evidence type="ECO:0000259" key="2">
    <source>
        <dbReference type="SMART" id="SM00085"/>
    </source>
</evidence>
<organism evidence="3">
    <name type="scientific">Oikopleura dioica</name>
    <name type="common">Tunicate</name>
    <dbReference type="NCBI Taxonomy" id="34765"/>
    <lineage>
        <taxon>Eukaryota</taxon>
        <taxon>Metazoa</taxon>
        <taxon>Chordata</taxon>
        <taxon>Tunicata</taxon>
        <taxon>Appendicularia</taxon>
        <taxon>Copelata</taxon>
        <taxon>Oikopleuridae</taxon>
        <taxon>Oikopleura</taxon>
    </lineage>
</organism>
<evidence type="ECO:0000256" key="1">
    <source>
        <dbReference type="RuleBase" id="RU003654"/>
    </source>
</evidence>
<sequence>MWNRLNLCKNSLGAEIERLAYFQASIIKFDSLTSAFQPLVGHSSSSIRIHRWTACALRRARWRTYLSALDGARFHDYKNAVFLLFFISKFETRNNRTASFFKSDKNQELRKMKIFNFLTLGAFASNKIAAPHRNRREVTQSFTEDDSTDVFTNYLAELAGGEVDELEQMIMNLMSTDGERFLSEPASEMEVRKFRQLKIIVLWLQQEKKFGRYCYYGCYCLPEGSHNIASGGYGRPMDNIDRSCFDFKQCYRCLVEEYDGERSCKGEEVGYRFDLITNADGSKDVACTNTPGSCRYNICQCDLQLARGLAKHEQEWDESLHSAKGGFDRDDNCYRGVAQNNPIVECCGDKTTFPFNQPRRESQCCDGPISKPAGQC</sequence>
<gene>
    <name evidence="3" type="ORF">GSOID_T00018644001</name>
</gene>
<dbReference type="GO" id="GO:0050482">
    <property type="term" value="P:arachidonate secretion"/>
    <property type="evidence" value="ECO:0007669"/>
    <property type="project" value="InterPro"/>
</dbReference>
<dbReference type="SUPFAM" id="SSF48619">
    <property type="entry name" value="Phospholipase A2, PLA2"/>
    <property type="match status" value="1"/>
</dbReference>
<dbReference type="GO" id="GO:0004623">
    <property type="term" value="F:phospholipase A2 activity"/>
    <property type="evidence" value="ECO:0007669"/>
    <property type="project" value="InterPro"/>
</dbReference>
<dbReference type="SMART" id="SM00085">
    <property type="entry name" value="PA2c"/>
    <property type="match status" value="1"/>
</dbReference>
<evidence type="ECO:0000313" key="3">
    <source>
        <dbReference type="EMBL" id="CBY30755.1"/>
    </source>
</evidence>
<dbReference type="Proteomes" id="UP000011014">
    <property type="component" value="Unassembled WGS sequence"/>
</dbReference>
<name>E4Y507_OIKDI</name>